<name>A0AAW5VS59_9BURK</name>
<dbReference type="Gene3D" id="1.20.1250.20">
    <property type="entry name" value="MFS general substrate transporter like domains"/>
    <property type="match status" value="1"/>
</dbReference>
<dbReference type="InterPro" id="IPR036259">
    <property type="entry name" value="MFS_trans_sf"/>
</dbReference>
<comment type="caution">
    <text evidence="6">The sequence shown here is derived from an EMBL/GenBank/DDBJ whole genome shotgun (WGS) entry which is preliminary data.</text>
</comment>
<feature type="transmembrane region" description="Helical" evidence="4">
    <location>
        <begin position="234"/>
        <end position="252"/>
    </location>
</feature>
<keyword evidence="1 4" id="KW-0812">Transmembrane</keyword>
<dbReference type="Pfam" id="PF07690">
    <property type="entry name" value="MFS_1"/>
    <property type="match status" value="1"/>
</dbReference>
<feature type="domain" description="Major facilitator superfamily (MFS) profile" evidence="5">
    <location>
        <begin position="3"/>
        <end position="384"/>
    </location>
</feature>
<gene>
    <name evidence="6" type="ORF">OSH02_02795</name>
</gene>
<feature type="transmembrane region" description="Helical" evidence="4">
    <location>
        <begin position="70"/>
        <end position="88"/>
    </location>
</feature>
<dbReference type="GO" id="GO:0022857">
    <property type="term" value="F:transmembrane transporter activity"/>
    <property type="evidence" value="ECO:0007669"/>
    <property type="project" value="InterPro"/>
</dbReference>
<evidence type="ECO:0000256" key="1">
    <source>
        <dbReference type="ARBA" id="ARBA00022692"/>
    </source>
</evidence>
<feature type="transmembrane region" description="Helical" evidence="4">
    <location>
        <begin position="207"/>
        <end position="228"/>
    </location>
</feature>
<feature type="transmembrane region" description="Helical" evidence="4">
    <location>
        <begin position="36"/>
        <end position="58"/>
    </location>
</feature>
<feature type="transmembrane region" description="Helical" evidence="4">
    <location>
        <begin position="360"/>
        <end position="380"/>
    </location>
</feature>
<feature type="transmembrane region" description="Helical" evidence="4">
    <location>
        <begin position="273"/>
        <end position="290"/>
    </location>
</feature>
<evidence type="ECO:0000256" key="3">
    <source>
        <dbReference type="ARBA" id="ARBA00023136"/>
    </source>
</evidence>
<feature type="transmembrane region" description="Helical" evidence="4">
    <location>
        <begin position="94"/>
        <end position="113"/>
    </location>
</feature>
<evidence type="ECO:0000259" key="5">
    <source>
        <dbReference type="PROSITE" id="PS50850"/>
    </source>
</evidence>
<dbReference type="SUPFAM" id="SSF103473">
    <property type="entry name" value="MFS general substrate transporter"/>
    <property type="match status" value="1"/>
</dbReference>
<evidence type="ECO:0000256" key="4">
    <source>
        <dbReference type="SAM" id="Phobius"/>
    </source>
</evidence>
<feature type="transmembrane region" description="Helical" evidence="4">
    <location>
        <begin position="296"/>
        <end position="322"/>
    </location>
</feature>
<dbReference type="AlphaFoldDB" id="A0AAW5VS59"/>
<feature type="transmembrane region" description="Helical" evidence="4">
    <location>
        <begin position="125"/>
        <end position="144"/>
    </location>
</feature>
<feature type="transmembrane region" description="Helical" evidence="4">
    <location>
        <begin position="156"/>
        <end position="178"/>
    </location>
</feature>
<keyword evidence="3 4" id="KW-0472">Membrane</keyword>
<feature type="transmembrane region" description="Helical" evidence="4">
    <location>
        <begin position="334"/>
        <end position="354"/>
    </location>
</feature>
<sequence length="384" mass="39761">MRLIAVMGITQILAWGSTFYLPAVLAAPISRDTGWSLGSVVAGLSWGLLVAGFAAPRAGRMIDHLGGRPVLASSSLLLAAGLALMGTAPNLPVYFLAWTVLGTAMAGGLYDAAFSTLGRLLGDNARTAMTGITLFGGFASTVAWPAITTLEATLGWRGTCLVLAGIHLSVGLPMYLLLIPREQKGNSGVEPANNAELRAGALKETQFLFLLVAALFTLHSSVMSSVSVHLLDTLVQLGLATSVALAVGMMIGPSQVAARLLEFSLWRTLHPTWSARGAVLLCFLGLALLMPADPGLAFIAMALYGAGNGLLTIVRGTLPLALFGSHGYGARMGLLARPMLIAQAIAPLGLAIVLSELGPTMLLGTLTALTLLGVAVTWRLPVST</sequence>
<keyword evidence="2 4" id="KW-1133">Transmembrane helix</keyword>
<dbReference type="InterPro" id="IPR050327">
    <property type="entry name" value="Proton-linked_MCT"/>
</dbReference>
<protein>
    <submittedName>
        <fullName evidence="6">MFS transporter</fullName>
    </submittedName>
</protein>
<evidence type="ECO:0000313" key="6">
    <source>
        <dbReference type="EMBL" id="MCX5564275.1"/>
    </source>
</evidence>
<dbReference type="PANTHER" id="PTHR11360:SF308">
    <property type="entry name" value="BLL3089 PROTEIN"/>
    <property type="match status" value="1"/>
</dbReference>
<dbReference type="InterPro" id="IPR011701">
    <property type="entry name" value="MFS"/>
</dbReference>
<dbReference type="InterPro" id="IPR020846">
    <property type="entry name" value="MFS_dom"/>
</dbReference>
<evidence type="ECO:0000256" key="2">
    <source>
        <dbReference type="ARBA" id="ARBA00022989"/>
    </source>
</evidence>
<dbReference type="EMBL" id="JAPKNB010000002">
    <property type="protein sequence ID" value="MCX5564275.1"/>
    <property type="molecule type" value="Genomic_DNA"/>
</dbReference>
<reference evidence="6" key="1">
    <citation type="submission" date="2022-11" db="EMBL/GenBank/DDBJ databases">
        <title>Biodiversity and phylogenetic relationships of bacteria.</title>
        <authorList>
            <person name="Machado R.A.R."/>
            <person name="Bhat A."/>
            <person name="Loulou A."/>
            <person name="Kallel S."/>
        </authorList>
    </citation>
    <scope>NUCLEOTIDE SEQUENCE</scope>
    <source>
        <strain evidence="6">DSM 16503</strain>
    </source>
</reference>
<proteinExistence type="predicted"/>
<dbReference type="PANTHER" id="PTHR11360">
    <property type="entry name" value="MONOCARBOXYLATE TRANSPORTER"/>
    <property type="match status" value="1"/>
</dbReference>
<dbReference type="PROSITE" id="PS50850">
    <property type="entry name" value="MFS"/>
    <property type="match status" value="1"/>
</dbReference>
<accession>A0AAW5VS59</accession>
<dbReference type="RefSeq" id="WP_206750833.1">
    <property type="nucleotide sequence ID" value="NZ_JAPKNB010000002.1"/>
</dbReference>
<dbReference type="Proteomes" id="UP001208074">
    <property type="component" value="Unassembled WGS sequence"/>
</dbReference>
<organism evidence="6 7">
    <name type="scientific">Alcaligenes phenolicus</name>
    <dbReference type="NCBI Taxonomy" id="232846"/>
    <lineage>
        <taxon>Bacteria</taxon>
        <taxon>Pseudomonadati</taxon>
        <taxon>Pseudomonadota</taxon>
        <taxon>Betaproteobacteria</taxon>
        <taxon>Burkholderiales</taxon>
        <taxon>Alcaligenaceae</taxon>
        <taxon>Alcaligenes</taxon>
    </lineage>
</organism>
<evidence type="ECO:0000313" key="7">
    <source>
        <dbReference type="Proteomes" id="UP001208074"/>
    </source>
</evidence>